<keyword evidence="2" id="KW-1185">Reference proteome</keyword>
<organism evidence="1 2">
    <name type="scientific">Suillus luteus UH-Slu-Lm8-n1</name>
    <dbReference type="NCBI Taxonomy" id="930992"/>
    <lineage>
        <taxon>Eukaryota</taxon>
        <taxon>Fungi</taxon>
        <taxon>Dikarya</taxon>
        <taxon>Basidiomycota</taxon>
        <taxon>Agaricomycotina</taxon>
        <taxon>Agaricomycetes</taxon>
        <taxon>Agaricomycetidae</taxon>
        <taxon>Boletales</taxon>
        <taxon>Suillineae</taxon>
        <taxon>Suillaceae</taxon>
        <taxon>Suillus</taxon>
    </lineage>
</organism>
<gene>
    <name evidence="1" type="ORF">CY34DRAFT_688469</name>
</gene>
<protein>
    <submittedName>
        <fullName evidence="1">Unplaced genomic scaffold CY34scaffold_75, whole genome shotgun sequence</fullName>
    </submittedName>
</protein>
<name>A0A0D0B124_9AGAM</name>
<evidence type="ECO:0000313" key="2">
    <source>
        <dbReference type="Proteomes" id="UP000054485"/>
    </source>
</evidence>
<reference evidence="1 2" key="1">
    <citation type="submission" date="2014-04" db="EMBL/GenBank/DDBJ databases">
        <authorList>
            <consortium name="DOE Joint Genome Institute"/>
            <person name="Kuo A."/>
            <person name="Ruytinx J."/>
            <person name="Rineau F."/>
            <person name="Colpaert J."/>
            <person name="Kohler A."/>
            <person name="Nagy L.G."/>
            <person name="Floudas D."/>
            <person name="Copeland A."/>
            <person name="Barry K.W."/>
            <person name="Cichocki N."/>
            <person name="Veneault-Fourrey C."/>
            <person name="LaButti K."/>
            <person name="Lindquist E.A."/>
            <person name="Lipzen A."/>
            <person name="Lundell T."/>
            <person name="Morin E."/>
            <person name="Murat C."/>
            <person name="Sun H."/>
            <person name="Tunlid A."/>
            <person name="Henrissat B."/>
            <person name="Grigoriev I.V."/>
            <person name="Hibbett D.S."/>
            <person name="Martin F."/>
            <person name="Nordberg H.P."/>
            <person name="Cantor M.N."/>
            <person name="Hua S.X."/>
        </authorList>
    </citation>
    <scope>NUCLEOTIDE SEQUENCE [LARGE SCALE GENOMIC DNA]</scope>
    <source>
        <strain evidence="1 2">UH-Slu-Lm8-n1</strain>
    </source>
</reference>
<accession>A0A0D0B124</accession>
<dbReference type="Proteomes" id="UP000054485">
    <property type="component" value="Unassembled WGS sequence"/>
</dbReference>
<reference evidence="2" key="2">
    <citation type="submission" date="2015-01" db="EMBL/GenBank/DDBJ databases">
        <title>Evolutionary Origins and Diversification of the Mycorrhizal Mutualists.</title>
        <authorList>
            <consortium name="DOE Joint Genome Institute"/>
            <consortium name="Mycorrhizal Genomics Consortium"/>
            <person name="Kohler A."/>
            <person name="Kuo A."/>
            <person name="Nagy L.G."/>
            <person name="Floudas D."/>
            <person name="Copeland A."/>
            <person name="Barry K.W."/>
            <person name="Cichocki N."/>
            <person name="Veneault-Fourrey C."/>
            <person name="LaButti K."/>
            <person name="Lindquist E.A."/>
            <person name="Lipzen A."/>
            <person name="Lundell T."/>
            <person name="Morin E."/>
            <person name="Murat C."/>
            <person name="Riley R."/>
            <person name="Ohm R."/>
            <person name="Sun H."/>
            <person name="Tunlid A."/>
            <person name="Henrissat B."/>
            <person name="Grigoriev I.V."/>
            <person name="Hibbett D.S."/>
            <person name="Martin F."/>
        </authorList>
    </citation>
    <scope>NUCLEOTIDE SEQUENCE [LARGE SCALE GENOMIC DNA]</scope>
    <source>
        <strain evidence="2">UH-Slu-Lm8-n1</strain>
    </source>
</reference>
<evidence type="ECO:0000313" key="1">
    <source>
        <dbReference type="EMBL" id="KIK43719.1"/>
    </source>
</evidence>
<dbReference type="HOGENOM" id="CLU_2639760_0_0_1"/>
<dbReference type="EMBL" id="KN835206">
    <property type="protein sequence ID" value="KIK43719.1"/>
    <property type="molecule type" value="Genomic_DNA"/>
</dbReference>
<dbReference type="InParanoid" id="A0A0D0B124"/>
<sequence length="77" mass="8339">MYLTCPQKDECGAKTAMEWGFVLRASKSGGRFYTPQQDQCGIKAATRWAFFSIQVGSCCSSPLRNEVAGASVFSCTA</sequence>
<proteinExistence type="predicted"/>
<dbReference type="AlphaFoldDB" id="A0A0D0B124"/>